<dbReference type="AlphaFoldDB" id="A0AAD9L3K9"/>
<keyword evidence="3" id="KW-1185">Reference proteome</keyword>
<evidence type="ECO:0000313" key="2">
    <source>
        <dbReference type="EMBL" id="KAK2182180.1"/>
    </source>
</evidence>
<dbReference type="InterPro" id="IPR008011">
    <property type="entry name" value="Complex1_LYR_dom"/>
</dbReference>
<name>A0AAD9L3K9_RIDPI</name>
<sequence>MSLTYSRSAVLGLYHALLRRGRQLEFTDKDFYFRRIRREFETKRNIETDSEKQHCLEVGIQYTL</sequence>
<comment type="caution">
    <text evidence="2">The sequence shown here is derived from an EMBL/GenBank/DDBJ whole genome shotgun (WGS) entry which is preliminary data.</text>
</comment>
<accession>A0AAD9L3K9</accession>
<dbReference type="EMBL" id="JAODUO010000364">
    <property type="protein sequence ID" value="KAK2182180.1"/>
    <property type="molecule type" value="Genomic_DNA"/>
</dbReference>
<reference evidence="2" key="1">
    <citation type="journal article" date="2023" name="Mol. Biol. Evol.">
        <title>Third-Generation Sequencing Reveals the Adaptive Role of the Epigenome in Three Deep-Sea Polychaetes.</title>
        <authorList>
            <person name="Perez M."/>
            <person name="Aroh O."/>
            <person name="Sun Y."/>
            <person name="Lan Y."/>
            <person name="Juniper S.K."/>
            <person name="Young C.R."/>
            <person name="Angers B."/>
            <person name="Qian P.Y."/>
        </authorList>
    </citation>
    <scope>NUCLEOTIDE SEQUENCE</scope>
    <source>
        <strain evidence="2">R07B-5</strain>
    </source>
</reference>
<evidence type="ECO:0000313" key="3">
    <source>
        <dbReference type="Proteomes" id="UP001209878"/>
    </source>
</evidence>
<evidence type="ECO:0000259" key="1">
    <source>
        <dbReference type="Pfam" id="PF05347"/>
    </source>
</evidence>
<dbReference type="Proteomes" id="UP001209878">
    <property type="component" value="Unassembled WGS sequence"/>
</dbReference>
<dbReference type="Pfam" id="PF05347">
    <property type="entry name" value="Complex1_LYR"/>
    <property type="match status" value="1"/>
</dbReference>
<protein>
    <recommendedName>
        <fullName evidence="1">Complex 1 LYR protein domain-containing protein</fullName>
    </recommendedName>
</protein>
<gene>
    <name evidence="2" type="ORF">NP493_364g03050</name>
</gene>
<organism evidence="2 3">
    <name type="scientific">Ridgeia piscesae</name>
    <name type="common">Tubeworm</name>
    <dbReference type="NCBI Taxonomy" id="27915"/>
    <lineage>
        <taxon>Eukaryota</taxon>
        <taxon>Metazoa</taxon>
        <taxon>Spiralia</taxon>
        <taxon>Lophotrochozoa</taxon>
        <taxon>Annelida</taxon>
        <taxon>Polychaeta</taxon>
        <taxon>Sedentaria</taxon>
        <taxon>Canalipalpata</taxon>
        <taxon>Sabellida</taxon>
        <taxon>Siboglinidae</taxon>
        <taxon>Ridgeia</taxon>
    </lineage>
</organism>
<proteinExistence type="predicted"/>
<feature type="domain" description="Complex 1 LYR protein" evidence="1">
    <location>
        <begin position="9"/>
        <end position="61"/>
    </location>
</feature>